<dbReference type="InterPro" id="IPR006295">
    <property type="entry name" value="DNA_primase_DnaG"/>
</dbReference>
<keyword evidence="2 12" id="KW-0639">Primosome</keyword>
<comment type="caution">
    <text evidence="16">The sequence shown here is derived from an EMBL/GenBank/DDBJ whole genome shotgun (WGS) entry which is preliminary data.</text>
</comment>
<dbReference type="Gene3D" id="3.40.1360.10">
    <property type="match status" value="1"/>
</dbReference>
<name>A0A0G0UBL0_9BACT</name>
<dbReference type="Pfam" id="PF08275">
    <property type="entry name" value="DNAG_N"/>
    <property type="match status" value="1"/>
</dbReference>
<evidence type="ECO:0000256" key="9">
    <source>
        <dbReference type="ARBA" id="ARBA00022842"/>
    </source>
</evidence>
<dbReference type="InterPro" id="IPR019475">
    <property type="entry name" value="DNA_primase_DnaB-bd"/>
</dbReference>
<proteinExistence type="inferred from homology"/>
<dbReference type="GO" id="GO:0005737">
    <property type="term" value="C:cytoplasm"/>
    <property type="evidence" value="ECO:0007669"/>
    <property type="project" value="TreeGrafter"/>
</dbReference>
<comment type="subunit">
    <text evidence="12">Monomer. Interacts with DnaB.</text>
</comment>
<dbReference type="SUPFAM" id="SSF56731">
    <property type="entry name" value="DNA primase core"/>
    <property type="match status" value="1"/>
</dbReference>
<dbReference type="InterPro" id="IPR030846">
    <property type="entry name" value="DnaG_bac"/>
</dbReference>
<dbReference type="EMBL" id="LCAG01000016">
    <property type="protein sequence ID" value="KKR86348.1"/>
    <property type="molecule type" value="Genomic_DNA"/>
</dbReference>
<dbReference type="FunFam" id="3.90.580.10:FF:000001">
    <property type="entry name" value="DNA primase"/>
    <property type="match status" value="1"/>
</dbReference>
<keyword evidence="8 12" id="KW-0862">Zinc</keyword>
<dbReference type="Pfam" id="PF01807">
    <property type="entry name" value="Zn_ribbon_DnaG"/>
    <property type="match status" value="1"/>
</dbReference>
<evidence type="ECO:0000256" key="14">
    <source>
        <dbReference type="PIRSR" id="PIRSR002811-1"/>
    </source>
</evidence>
<dbReference type="SMART" id="SM00400">
    <property type="entry name" value="ZnF_CHCC"/>
    <property type="match status" value="1"/>
</dbReference>
<dbReference type="InterPro" id="IPR006171">
    <property type="entry name" value="TOPRIM_dom"/>
</dbReference>
<evidence type="ECO:0000256" key="1">
    <source>
        <dbReference type="ARBA" id="ARBA00022478"/>
    </source>
</evidence>
<keyword evidence="11 12" id="KW-0804">Transcription</keyword>
<evidence type="ECO:0000259" key="15">
    <source>
        <dbReference type="PROSITE" id="PS50880"/>
    </source>
</evidence>
<dbReference type="GO" id="GO:0003899">
    <property type="term" value="F:DNA-directed RNA polymerase activity"/>
    <property type="evidence" value="ECO:0007669"/>
    <property type="project" value="UniProtKB-UniRule"/>
</dbReference>
<keyword evidence="6 12" id="KW-0479">Metal-binding</keyword>
<feature type="domain" description="Toprim" evidence="15">
    <location>
        <begin position="252"/>
        <end position="335"/>
    </location>
</feature>
<dbReference type="FunFam" id="3.90.980.10:FF:000001">
    <property type="entry name" value="DNA primase"/>
    <property type="match status" value="1"/>
</dbReference>
<keyword evidence="1 12" id="KW-0240">DNA-directed RNA polymerase</keyword>
<evidence type="ECO:0000256" key="12">
    <source>
        <dbReference type="HAMAP-Rule" id="MF_00974"/>
    </source>
</evidence>
<dbReference type="GO" id="GO:0003677">
    <property type="term" value="F:DNA binding"/>
    <property type="evidence" value="ECO:0007669"/>
    <property type="project" value="UniProtKB-KW"/>
</dbReference>
<dbReference type="Proteomes" id="UP000034854">
    <property type="component" value="Unassembled WGS sequence"/>
</dbReference>
<comment type="cofactor">
    <cofactor evidence="12 13 14">
        <name>Zn(2+)</name>
        <dbReference type="ChEBI" id="CHEBI:29105"/>
    </cofactor>
    <text evidence="12 13 14">Binds 1 zinc ion per monomer.</text>
</comment>
<dbReference type="InterPro" id="IPR037068">
    <property type="entry name" value="DNA_primase_core_N_sf"/>
</dbReference>
<dbReference type="InterPro" id="IPR002694">
    <property type="entry name" value="Znf_CHC2"/>
</dbReference>
<dbReference type="PIRSF" id="PIRSF002811">
    <property type="entry name" value="DnaG"/>
    <property type="match status" value="1"/>
</dbReference>
<dbReference type="GO" id="GO:0006269">
    <property type="term" value="P:DNA replication, synthesis of primer"/>
    <property type="evidence" value="ECO:0007669"/>
    <property type="project" value="UniProtKB-UniRule"/>
</dbReference>
<dbReference type="AlphaFoldDB" id="A0A0G0UBL0"/>
<dbReference type="CDD" id="cd03364">
    <property type="entry name" value="TOPRIM_DnaG_primases"/>
    <property type="match status" value="1"/>
</dbReference>
<feature type="zinc finger region" description="CHC2-type" evidence="12 14">
    <location>
        <begin position="34"/>
        <end position="58"/>
    </location>
</feature>
<dbReference type="Gene3D" id="3.90.980.10">
    <property type="entry name" value="DNA primase, catalytic core, N-terminal domain"/>
    <property type="match status" value="1"/>
</dbReference>
<dbReference type="HAMAP" id="MF_00974">
    <property type="entry name" value="DNA_primase_DnaG"/>
    <property type="match status" value="1"/>
</dbReference>
<dbReference type="SUPFAM" id="SSF57783">
    <property type="entry name" value="Zinc beta-ribbon"/>
    <property type="match status" value="1"/>
</dbReference>
<dbReference type="InterPro" id="IPR036977">
    <property type="entry name" value="DNA_primase_Znf_CHC2"/>
</dbReference>
<dbReference type="NCBIfam" id="TIGR01391">
    <property type="entry name" value="dnaG"/>
    <property type="match status" value="1"/>
</dbReference>
<dbReference type="GO" id="GO:0000428">
    <property type="term" value="C:DNA-directed RNA polymerase complex"/>
    <property type="evidence" value="ECO:0007669"/>
    <property type="project" value="UniProtKB-KW"/>
</dbReference>
<keyword evidence="7 12" id="KW-0863">Zinc-finger</keyword>
<keyword evidence="3 12" id="KW-0808">Transferase</keyword>
<dbReference type="PANTHER" id="PTHR30313:SF2">
    <property type="entry name" value="DNA PRIMASE"/>
    <property type="match status" value="1"/>
</dbReference>
<evidence type="ECO:0000256" key="10">
    <source>
        <dbReference type="ARBA" id="ARBA00023125"/>
    </source>
</evidence>
<dbReference type="GO" id="GO:1990077">
    <property type="term" value="C:primosome complex"/>
    <property type="evidence" value="ECO:0007669"/>
    <property type="project" value="UniProtKB-KW"/>
</dbReference>
<comment type="function">
    <text evidence="12 13">RNA polymerase that catalyzes the synthesis of short RNA molecules used as primers for DNA polymerase during DNA replication.</text>
</comment>
<dbReference type="Pfam" id="PF13155">
    <property type="entry name" value="Toprim_2"/>
    <property type="match status" value="1"/>
</dbReference>
<dbReference type="Pfam" id="PF10410">
    <property type="entry name" value="DnaB_bind"/>
    <property type="match status" value="1"/>
</dbReference>
<comment type="similarity">
    <text evidence="12 13">Belongs to the DnaG primase family.</text>
</comment>
<evidence type="ECO:0000256" key="4">
    <source>
        <dbReference type="ARBA" id="ARBA00022695"/>
    </source>
</evidence>
<evidence type="ECO:0000256" key="13">
    <source>
        <dbReference type="PIRNR" id="PIRNR002811"/>
    </source>
</evidence>
<gene>
    <name evidence="12" type="primary">dnaG</name>
    <name evidence="16" type="ORF">UU34_C0016G0008</name>
</gene>
<organism evidence="16 17">
    <name type="scientific">Candidatus Curtissbacteria bacterium GW2011_GWA1_41_11</name>
    <dbReference type="NCBI Taxonomy" id="1618409"/>
    <lineage>
        <taxon>Bacteria</taxon>
        <taxon>Candidatus Curtissiibacteriota</taxon>
    </lineage>
</organism>
<dbReference type="InterPro" id="IPR013264">
    <property type="entry name" value="DNAG_N"/>
</dbReference>
<comment type="catalytic activity">
    <reaction evidence="12">
        <text>ssDNA + n NTP = ssDNA/pppN(pN)n-1 hybrid + (n-1) diphosphate.</text>
        <dbReference type="EC" id="2.7.7.101"/>
    </reaction>
</comment>
<evidence type="ECO:0000256" key="2">
    <source>
        <dbReference type="ARBA" id="ARBA00022515"/>
    </source>
</evidence>
<sequence length="582" mass="64905">MSDIDEVKSRLNIVDIIGAKVPLKKNGRHFKALCPFHNEKTPSFIVSPERQMWKCFGCGKGGSVIDFVMEYEHMDFVEALEELAQKAGVKLERRVAETPQAQLKQQLYAVNHLASEYFQYILTKHALGEKARQYLKHRGVTDKAIKTFALGYSPNSWDALARFLRKKGYEPKVLELAGLLVPSPRGGYDRFRGRVIFTLRDHRGNVVGFSGRHINSDDKEAKYINSSETPVYNKSNVLYGLDITKDAISKANEAILMEGEFDVISSFQAGISNVVAIKGSALTEGHVNLLKRFTERVIFALDSDVAGDAASRRGIEIADRAGLDMRVLVLPDGKDPDEAVRTNPGLVKKAIAEAVPIYDYFMSSALKRFDIQTPFGKRKLSDELLPVLAGIENIIVQSHYIKKLAGVLDTSTEAVSEGIVKAGKAKQRKSVSLPQADEIVQSRSEKIALYILALILQGEARQWYGELIEQIAISDIDHPAIQKVLEFLKTYFNDTRQFSVTSLASVLPAELVPTLDSAFLLDIGASLEDLPKRTLEWQRALRELKRDILHRKIKNLTSQVGESPQAELVKLTATLQQLENPS</sequence>
<reference evidence="16 17" key="1">
    <citation type="journal article" date="2015" name="Nature">
        <title>rRNA introns, odd ribosomes, and small enigmatic genomes across a large radiation of phyla.</title>
        <authorList>
            <person name="Brown C.T."/>
            <person name="Hug L.A."/>
            <person name="Thomas B.C."/>
            <person name="Sharon I."/>
            <person name="Castelle C.J."/>
            <person name="Singh A."/>
            <person name="Wilkins M.J."/>
            <person name="Williams K.H."/>
            <person name="Banfield J.F."/>
        </authorList>
    </citation>
    <scope>NUCLEOTIDE SEQUENCE [LARGE SCALE GENOMIC DNA]</scope>
</reference>
<keyword evidence="10 12" id="KW-0238">DNA-binding</keyword>
<evidence type="ECO:0000256" key="6">
    <source>
        <dbReference type="ARBA" id="ARBA00022723"/>
    </source>
</evidence>
<evidence type="ECO:0000256" key="3">
    <source>
        <dbReference type="ARBA" id="ARBA00022679"/>
    </source>
</evidence>
<dbReference type="PROSITE" id="PS50880">
    <property type="entry name" value="TOPRIM"/>
    <property type="match status" value="1"/>
</dbReference>
<evidence type="ECO:0000256" key="7">
    <source>
        <dbReference type="ARBA" id="ARBA00022771"/>
    </source>
</evidence>
<comment type="domain">
    <text evidence="12">Contains an N-terminal zinc-binding domain, a central core domain that contains the primase activity, and a C-terminal DnaB-binding domain.</text>
</comment>
<keyword evidence="4 12" id="KW-0548">Nucleotidyltransferase</keyword>
<dbReference type="Gene3D" id="3.90.580.10">
    <property type="entry name" value="Zinc finger, CHC2-type domain"/>
    <property type="match status" value="1"/>
</dbReference>
<dbReference type="InterPro" id="IPR050219">
    <property type="entry name" value="DnaG_primase"/>
</dbReference>
<keyword evidence="9" id="KW-0460">Magnesium</keyword>
<evidence type="ECO:0000256" key="8">
    <source>
        <dbReference type="ARBA" id="ARBA00022833"/>
    </source>
</evidence>
<dbReference type="PATRIC" id="fig|1618409.3.peg.740"/>
<evidence type="ECO:0000256" key="11">
    <source>
        <dbReference type="ARBA" id="ARBA00023163"/>
    </source>
</evidence>
<dbReference type="SMART" id="SM00493">
    <property type="entry name" value="TOPRIM"/>
    <property type="match status" value="1"/>
</dbReference>
<dbReference type="PANTHER" id="PTHR30313">
    <property type="entry name" value="DNA PRIMASE"/>
    <property type="match status" value="1"/>
</dbReference>
<protein>
    <recommendedName>
        <fullName evidence="12 13">DNA primase</fullName>
        <ecNumber evidence="12">2.7.7.101</ecNumber>
    </recommendedName>
</protein>
<accession>A0A0G0UBL0</accession>
<evidence type="ECO:0000313" key="16">
    <source>
        <dbReference type="EMBL" id="KKR86348.1"/>
    </source>
</evidence>
<dbReference type="GO" id="GO:0008270">
    <property type="term" value="F:zinc ion binding"/>
    <property type="evidence" value="ECO:0007669"/>
    <property type="project" value="UniProtKB-UniRule"/>
</dbReference>
<dbReference type="EC" id="2.7.7.101" evidence="12"/>
<dbReference type="InterPro" id="IPR034151">
    <property type="entry name" value="TOPRIM_DnaG_bac"/>
</dbReference>
<keyword evidence="5 12" id="KW-0235">DNA replication</keyword>
<evidence type="ECO:0000313" key="17">
    <source>
        <dbReference type="Proteomes" id="UP000034854"/>
    </source>
</evidence>
<evidence type="ECO:0000256" key="5">
    <source>
        <dbReference type="ARBA" id="ARBA00022705"/>
    </source>
</evidence>